<dbReference type="GO" id="GO:0003677">
    <property type="term" value="F:DNA binding"/>
    <property type="evidence" value="ECO:0007669"/>
    <property type="project" value="UniProtKB-KW"/>
</dbReference>
<dbReference type="GO" id="GO:0003700">
    <property type="term" value="F:DNA-binding transcription factor activity"/>
    <property type="evidence" value="ECO:0007669"/>
    <property type="project" value="InterPro"/>
</dbReference>
<gene>
    <name evidence="5" type="ORF">GGR17_001504</name>
</gene>
<protein>
    <submittedName>
        <fullName evidence="5">DNA-binding GntR family transcriptional regulator</fullName>
    </submittedName>
</protein>
<dbReference type="PANTHER" id="PTHR43537">
    <property type="entry name" value="TRANSCRIPTIONAL REGULATOR, GNTR FAMILY"/>
    <property type="match status" value="1"/>
</dbReference>
<dbReference type="Pfam" id="PF00392">
    <property type="entry name" value="GntR"/>
    <property type="match status" value="1"/>
</dbReference>
<dbReference type="PROSITE" id="PS50949">
    <property type="entry name" value="HTH_GNTR"/>
    <property type="match status" value="1"/>
</dbReference>
<accession>A0A840CA24</accession>
<dbReference type="InterPro" id="IPR011711">
    <property type="entry name" value="GntR_C"/>
</dbReference>
<reference evidence="5" key="1">
    <citation type="submission" date="2020-08" db="EMBL/GenBank/DDBJ databases">
        <title>Genomic Encyclopedia of Type Strains, Phase IV (KMG-IV): sequencing the most valuable type-strain genomes for metagenomic binning, comparative biology and taxonomic classification.</title>
        <authorList>
            <person name="Goeker M."/>
        </authorList>
    </citation>
    <scope>NUCLEOTIDE SEQUENCE [LARGE SCALE GENOMIC DNA]</scope>
    <source>
        <strain evidence="5">DSM 105040</strain>
    </source>
</reference>
<dbReference type="EMBL" id="JACIEQ010000001">
    <property type="protein sequence ID" value="MBB4021713.1"/>
    <property type="molecule type" value="Genomic_DNA"/>
</dbReference>
<evidence type="ECO:0000313" key="6">
    <source>
        <dbReference type="Proteomes" id="UP000585681"/>
    </source>
</evidence>
<dbReference type="InterPro" id="IPR008920">
    <property type="entry name" value="TF_FadR/GntR_C"/>
</dbReference>
<dbReference type="PANTHER" id="PTHR43537:SF20">
    <property type="entry name" value="HTH-TYPE TRANSCRIPTIONAL REPRESSOR GLAR"/>
    <property type="match status" value="1"/>
</dbReference>
<proteinExistence type="predicted"/>
<keyword evidence="2 5" id="KW-0238">DNA-binding</keyword>
<dbReference type="Proteomes" id="UP000585681">
    <property type="component" value="Unassembled WGS sequence"/>
</dbReference>
<dbReference type="SMART" id="SM00895">
    <property type="entry name" value="FCD"/>
    <property type="match status" value="1"/>
</dbReference>
<dbReference type="InterPro" id="IPR000524">
    <property type="entry name" value="Tscrpt_reg_HTH_GntR"/>
</dbReference>
<dbReference type="AlphaFoldDB" id="A0A840CA24"/>
<feature type="domain" description="HTH gntR-type" evidence="4">
    <location>
        <begin position="4"/>
        <end position="71"/>
    </location>
</feature>
<evidence type="ECO:0000313" key="5">
    <source>
        <dbReference type="EMBL" id="MBB4021713.1"/>
    </source>
</evidence>
<name>A0A840CA24_9RHOB</name>
<dbReference type="SUPFAM" id="SSF46785">
    <property type="entry name" value="Winged helix' DNA-binding domain"/>
    <property type="match status" value="1"/>
</dbReference>
<evidence type="ECO:0000259" key="4">
    <source>
        <dbReference type="PROSITE" id="PS50949"/>
    </source>
</evidence>
<organism evidence="5 6">
    <name type="scientific">Actibacterium naphthalenivorans</name>
    <dbReference type="NCBI Taxonomy" id="1614693"/>
    <lineage>
        <taxon>Bacteria</taxon>
        <taxon>Pseudomonadati</taxon>
        <taxon>Pseudomonadota</taxon>
        <taxon>Alphaproteobacteria</taxon>
        <taxon>Rhodobacterales</taxon>
        <taxon>Roseobacteraceae</taxon>
        <taxon>Actibacterium</taxon>
    </lineage>
</organism>
<dbReference type="RefSeq" id="WP_054540202.1">
    <property type="nucleotide sequence ID" value="NZ_JACIEQ010000001.1"/>
</dbReference>
<evidence type="ECO:0000256" key="3">
    <source>
        <dbReference type="ARBA" id="ARBA00023163"/>
    </source>
</evidence>
<dbReference type="SUPFAM" id="SSF48008">
    <property type="entry name" value="GntR ligand-binding domain-like"/>
    <property type="match status" value="1"/>
</dbReference>
<dbReference type="Gene3D" id="1.20.120.530">
    <property type="entry name" value="GntR ligand-binding domain-like"/>
    <property type="match status" value="1"/>
</dbReference>
<dbReference type="InterPro" id="IPR036388">
    <property type="entry name" value="WH-like_DNA-bd_sf"/>
</dbReference>
<dbReference type="Gene3D" id="1.10.10.10">
    <property type="entry name" value="Winged helix-like DNA-binding domain superfamily/Winged helix DNA-binding domain"/>
    <property type="match status" value="1"/>
</dbReference>
<dbReference type="InterPro" id="IPR036390">
    <property type="entry name" value="WH_DNA-bd_sf"/>
</dbReference>
<keyword evidence="6" id="KW-1185">Reference proteome</keyword>
<keyword evidence="1" id="KW-0805">Transcription regulation</keyword>
<keyword evidence="3" id="KW-0804">Transcription</keyword>
<sequence>MTQKTQAGQAYQGLRADILACRIPPSAKIKINDICAKYEVSLGAAREALSRLVADGIVLMEPQKGFAVAPISRKELTDLTEARIEIEFLCLEQAIRHGDVHWEGNIVAAFHRLSRISEQDANDQQTLNPDWSVAHSDFHNALVAACPNLLLLRLREQLYAQSERYRHWSVSLRRAPRARDVGREHEAIMKATLARDTAAARSALAAHFSRTTSDVLEMTETLKREIA</sequence>
<evidence type="ECO:0000256" key="2">
    <source>
        <dbReference type="ARBA" id="ARBA00023125"/>
    </source>
</evidence>
<dbReference type="SMART" id="SM00345">
    <property type="entry name" value="HTH_GNTR"/>
    <property type="match status" value="1"/>
</dbReference>
<dbReference type="Pfam" id="PF07729">
    <property type="entry name" value="FCD"/>
    <property type="match status" value="1"/>
</dbReference>
<comment type="caution">
    <text evidence="5">The sequence shown here is derived from an EMBL/GenBank/DDBJ whole genome shotgun (WGS) entry which is preliminary data.</text>
</comment>
<evidence type="ECO:0000256" key="1">
    <source>
        <dbReference type="ARBA" id="ARBA00023015"/>
    </source>
</evidence>